<dbReference type="Proteomes" id="UP000276128">
    <property type="component" value="Unassembled WGS sequence"/>
</dbReference>
<proteinExistence type="predicted"/>
<dbReference type="Gene3D" id="3.40.720.10">
    <property type="entry name" value="Alkaline Phosphatase, subunit A"/>
    <property type="match status" value="2"/>
</dbReference>
<dbReference type="SUPFAM" id="SSF53649">
    <property type="entry name" value="Alkaline phosphatase-like"/>
    <property type="match status" value="1"/>
</dbReference>
<name>A0A430J4M5_9BACL</name>
<dbReference type="AlphaFoldDB" id="A0A430J4M5"/>
<protein>
    <submittedName>
        <fullName evidence="1">Nucleotide pyrophosphatase</fullName>
    </submittedName>
</protein>
<gene>
    <name evidence="1" type="ORF">EJQ19_29780</name>
</gene>
<dbReference type="InterPro" id="IPR002591">
    <property type="entry name" value="Phosphodiest/P_Trfase"/>
</dbReference>
<dbReference type="InterPro" id="IPR017850">
    <property type="entry name" value="Alkaline_phosphatase_core_sf"/>
</dbReference>
<dbReference type="GO" id="GO:0016787">
    <property type="term" value="F:hydrolase activity"/>
    <property type="evidence" value="ECO:0007669"/>
    <property type="project" value="UniProtKB-ARBA"/>
</dbReference>
<dbReference type="PANTHER" id="PTHR10151:SF120">
    <property type="entry name" value="BIS(5'-ADENOSYL)-TRIPHOSPHATASE"/>
    <property type="match status" value="1"/>
</dbReference>
<comment type="caution">
    <text evidence="1">The sequence shown here is derived from an EMBL/GenBank/DDBJ whole genome shotgun (WGS) entry which is preliminary data.</text>
</comment>
<dbReference type="Pfam" id="PF01663">
    <property type="entry name" value="Phosphodiest"/>
    <property type="match status" value="1"/>
</dbReference>
<evidence type="ECO:0000313" key="2">
    <source>
        <dbReference type="Proteomes" id="UP000276128"/>
    </source>
</evidence>
<dbReference type="OrthoDB" id="1956004at2"/>
<organism evidence="1 2">
    <name type="scientific">Paenibacillus whitsoniae</name>
    <dbReference type="NCBI Taxonomy" id="2496558"/>
    <lineage>
        <taxon>Bacteria</taxon>
        <taxon>Bacillati</taxon>
        <taxon>Bacillota</taxon>
        <taxon>Bacilli</taxon>
        <taxon>Bacillales</taxon>
        <taxon>Paenibacillaceae</taxon>
        <taxon>Paenibacillus</taxon>
    </lineage>
</organism>
<keyword evidence="2" id="KW-1185">Reference proteome</keyword>
<sequence length="272" mass="28410">MTGKSCERVIILGIDGAGAYIKEADTPHIDGLLQSGSATYGAQTVYPSNSGECWGSLLHGVGPEKHEAQMYIKNNAQMPAGPVAASLFRRVKAAYPNSPAGAFVCWAPILTGAIEPLDGVVKHAAPDADLVPAIGAFIKEQPDFRLLFVQLDDVDAAGHKHGFGTAGQLQAITRADAQIGEIVRALAEADLLDDSLIVVTTDHGGGGARTHDHGSDHPKDMTIFWGCRGPGVVAVNELVGVSIMDTAAVALHALGLPLPADWEAKLPEGLFL</sequence>
<accession>A0A430J4M5</accession>
<reference evidence="1 2" key="1">
    <citation type="submission" date="2018-12" db="EMBL/GenBank/DDBJ databases">
        <title>Bacillus ochoae sp. nov., Paenibacillus whitsoniae sp. nov., Paenibacillus spiritus sp. nov. Isolated from the Mars Exploration Rover during spacecraft assembly.</title>
        <authorList>
            <person name="Seuylemezian A."/>
            <person name="Vaishampayan P."/>
        </authorList>
    </citation>
    <scope>NUCLEOTIDE SEQUENCE [LARGE SCALE GENOMIC DNA]</scope>
    <source>
        <strain evidence="1 2">MER 54</strain>
    </source>
</reference>
<dbReference type="PANTHER" id="PTHR10151">
    <property type="entry name" value="ECTONUCLEOTIDE PYROPHOSPHATASE/PHOSPHODIESTERASE"/>
    <property type="match status" value="1"/>
</dbReference>
<evidence type="ECO:0000313" key="1">
    <source>
        <dbReference type="EMBL" id="RTE02224.1"/>
    </source>
</evidence>
<dbReference type="EMBL" id="RXHU01000122">
    <property type="protein sequence ID" value="RTE02224.1"/>
    <property type="molecule type" value="Genomic_DNA"/>
</dbReference>